<reference evidence="4 5" key="1">
    <citation type="submission" date="2018-08" db="EMBL/GenBank/DDBJ databases">
        <title>Genomic Encyclopedia of Archaeal and Bacterial Type Strains, Phase II (KMG-II): from individual species to whole genera.</title>
        <authorList>
            <person name="Goeker M."/>
        </authorList>
    </citation>
    <scope>NUCLEOTIDE SEQUENCE [LARGE SCALE GENOMIC DNA]</scope>
    <source>
        <strain evidence="4 5">DSM 45791</strain>
    </source>
</reference>
<keyword evidence="5" id="KW-1185">Reference proteome</keyword>
<sequence length="335" mass="34481">MVRAMTVSARAKWLAVAISCVVAGSVWVGVSQGAPTVAVGSYDTTAQLFATVAGPGSGPFGTSLEGAAFDKDGHFYFVNTTASPGEPKLMGLDLATRKVSTLYTDSTSMLNCIGFDPHGTMYLCDLKGQKVVSFDRASHALTDVLTSVGGTPFVPNDLTFDPAGTMYVTDYQDTTGRIIQVDANGAKAPVTGLNHPNGITMNGDHTALWIDEDLSGTLDHVAWQLSSPASTTLAATLHKAAYLSLGANAYADSLTVDGQGNVYMAVYGTGEVLEFNAAGVQVGKVVFPESAPKVTHVAIQPGTRKAFATASGPGGGYVFTFPALAAAPAGMPNGG</sequence>
<comment type="caution">
    <text evidence="4">The sequence shown here is derived from an EMBL/GenBank/DDBJ whole genome shotgun (WGS) entry which is preliminary data.</text>
</comment>
<name>A0A3E0H6W1_9PSEU</name>
<dbReference type="Pfam" id="PF08450">
    <property type="entry name" value="SGL"/>
    <property type="match status" value="1"/>
</dbReference>
<feature type="domain" description="SMP-30/Gluconolactonase/LRE-like region" evidence="3">
    <location>
        <begin position="152"/>
        <end position="309"/>
    </location>
</feature>
<dbReference type="GO" id="GO:0016787">
    <property type="term" value="F:hydrolase activity"/>
    <property type="evidence" value="ECO:0007669"/>
    <property type="project" value="UniProtKB-KW"/>
</dbReference>
<accession>A0A3E0H6W1</accession>
<keyword evidence="2" id="KW-0378">Hydrolase</keyword>
<evidence type="ECO:0000256" key="2">
    <source>
        <dbReference type="ARBA" id="ARBA00022801"/>
    </source>
</evidence>
<dbReference type="PANTHER" id="PTHR47572">
    <property type="entry name" value="LIPOPROTEIN-RELATED"/>
    <property type="match status" value="1"/>
</dbReference>
<dbReference type="Gene3D" id="2.120.10.30">
    <property type="entry name" value="TolB, C-terminal domain"/>
    <property type="match status" value="1"/>
</dbReference>
<proteinExistence type="inferred from homology"/>
<dbReference type="EMBL" id="QUNO01000013">
    <property type="protein sequence ID" value="REH39211.1"/>
    <property type="molecule type" value="Genomic_DNA"/>
</dbReference>
<dbReference type="InterPro" id="IPR011042">
    <property type="entry name" value="6-blade_b-propeller_TolB-like"/>
</dbReference>
<evidence type="ECO:0000256" key="1">
    <source>
        <dbReference type="ARBA" id="ARBA00008853"/>
    </source>
</evidence>
<evidence type="ECO:0000313" key="4">
    <source>
        <dbReference type="EMBL" id="REH39211.1"/>
    </source>
</evidence>
<dbReference type="InterPro" id="IPR013658">
    <property type="entry name" value="SGL"/>
</dbReference>
<dbReference type="PANTHER" id="PTHR47572:SF4">
    <property type="entry name" value="LACTONASE DRP35"/>
    <property type="match status" value="1"/>
</dbReference>
<gene>
    <name evidence="4" type="ORF">BCF44_11366</name>
</gene>
<evidence type="ECO:0000313" key="5">
    <source>
        <dbReference type="Proteomes" id="UP000256269"/>
    </source>
</evidence>
<dbReference type="SUPFAM" id="SSF63829">
    <property type="entry name" value="Calcium-dependent phosphotriesterase"/>
    <property type="match status" value="1"/>
</dbReference>
<comment type="similarity">
    <text evidence="1">Belongs to the SMP-30/CGR1 family.</text>
</comment>
<protein>
    <submittedName>
        <fullName evidence="4">Lactonase</fullName>
    </submittedName>
</protein>
<evidence type="ECO:0000259" key="3">
    <source>
        <dbReference type="Pfam" id="PF08450"/>
    </source>
</evidence>
<dbReference type="AlphaFoldDB" id="A0A3E0H6W1"/>
<dbReference type="Proteomes" id="UP000256269">
    <property type="component" value="Unassembled WGS sequence"/>
</dbReference>
<organism evidence="4 5">
    <name type="scientific">Kutzneria buriramensis</name>
    <dbReference type="NCBI Taxonomy" id="1045776"/>
    <lineage>
        <taxon>Bacteria</taxon>
        <taxon>Bacillati</taxon>
        <taxon>Actinomycetota</taxon>
        <taxon>Actinomycetes</taxon>
        <taxon>Pseudonocardiales</taxon>
        <taxon>Pseudonocardiaceae</taxon>
        <taxon>Kutzneria</taxon>
    </lineage>
</organism>
<dbReference type="InterPro" id="IPR051262">
    <property type="entry name" value="SMP-30/CGR1_Lactonase"/>
</dbReference>